<dbReference type="AlphaFoldDB" id="A0AAE0HYS4"/>
<feature type="compositionally biased region" description="Low complexity" evidence="1">
    <location>
        <begin position="766"/>
        <end position="779"/>
    </location>
</feature>
<keyword evidence="3" id="KW-1185">Reference proteome</keyword>
<feature type="compositionally biased region" description="Polar residues" evidence="1">
    <location>
        <begin position="342"/>
        <end position="355"/>
    </location>
</feature>
<evidence type="ECO:0000313" key="3">
    <source>
        <dbReference type="Proteomes" id="UP001283341"/>
    </source>
</evidence>
<feature type="region of interest" description="Disordered" evidence="1">
    <location>
        <begin position="1"/>
        <end position="25"/>
    </location>
</feature>
<feature type="compositionally biased region" description="Basic and acidic residues" evidence="1">
    <location>
        <begin position="562"/>
        <end position="578"/>
    </location>
</feature>
<reference evidence="2" key="1">
    <citation type="journal article" date="2023" name="Mol. Phylogenet. Evol.">
        <title>Genome-scale phylogeny and comparative genomics of the fungal order Sordariales.</title>
        <authorList>
            <person name="Hensen N."/>
            <person name="Bonometti L."/>
            <person name="Westerberg I."/>
            <person name="Brannstrom I.O."/>
            <person name="Guillou S."/>
            <person name="Cros-Aarteil S."/>
            <person name="Calhoun S."/>
            <person name="Haridas S."/>
            <person name="Kuo A."/>
            <person name="Mondo S."/>
            <person name="Pangilinan J."/>
            <person name="Riley R."/>
            <person name="LaButti K."/>
            <person name="Andreopoulos B."/>
            <person name="Lipzen A."/>
            <person name="Chen C."/>
            <person name="Yan M."/>
            <person name="Daum C."/>
            <person name="Ng V."/>
            <person name="Clum A."/>
            <person name="Steindorff A."/>
            <person name="Ohm R.A."/>
            <person name="Martin F."/>
            <person name="Silar P."/>
            <person name="Natvig D.O."/>
            <person name="Lalanne C."/>
            <person name="Gautier V."/>
            <person name="Ament-Velasquez S.L."/>
            <person name="Kruys A."/>
            <person name="Hutchinson M.I."/>
            <person name="Powell A.J."/>
            <person name="Barry K."/>
            <person name="Miller A.N."/>
            <person name="Grigoriev I.V."/>
            <person name="Debuchy R."/>
            <person name="Gladieux P."/>
            <person name="Hiltunen Thoren M."/>
            <person name="Johannesson H."/>
        </authorList>
    </citation>
    <scope>NUCLEOTIDE SEQUENCE</scope>
    <source>
        <strain evidence="2">CBS 118394</strain>
    </source>
</reference>
<protein>
    <submittedName>
        <fullName evidence="2">Uncharacterized protein</fullName>
    </submittedName>
</protein>
<comment type="caution">
    <text evidence="2">The sequence shown here is derived from an EMBL/GenBank/DDBJ whole genome shotgun (WGS) entry which is preliminary data.</text>
</comment>
<feature type="compositionally biased region" description="Low complexity" evidence="1">
    <location>
        <begin position="277"/>
        <end position="287"/>
    </location>
</feature>
<feature type="region of interest" description="Disordered" evidence="1">
    <location>
        <begin position="462"/>
        <end position="492"/>
    </location>
</feature>
<sequence>MNIHGTGSPDSQANNTTNPLPSQLGPFVFAPISDGSQSIANHCQSHRPAAKGKTDNRALFQAQNWRSEIVNNHKPEGMSMQDRENRKNRTETWLSGLRPELFIDPELALPLPSSMTITQHENDVTVRQPKLATASPTLSESPMIRQFQKDLGASYRDGPERIVGAVEETRAIRGNFIPVSKSLKTRTPRSPSPKRVLQLSLTDSQMDRLTSVLSQDGDDEMPLRGGHGEEPMLFHNRHEQEPLPFRGLSEEGAPVRGRQIPQSSSFAKQVNFENQAPNSSPSRPRSPAKNQPAKTPSRARSRSPLKFWSNGKNNDGRRAAHNSDPTSTRSQSPTKESGHRQIASNGTHPMASSRSAARRVQQGHLKQLDTELAQHSAKPTASSQRRRSKGPTVAQRSYEMNRLSADLTKELFVSDVSSSNYSQDPDNTRFTGRISPLRIKKEEVPKHVSILQGYADWMNSPGVPEHESEASRLAHLQKARGSDRAGTNQSTVSAAEPQFSAIAPFAHRESQRAQVTRMASKTLIGHNGWLESTSKPAEAKQSPSRKPNLFDQLVKKAREMVEKGNDNKAQRQSRDSDKSQPGNARSLAISLNPREQSLVYCELEYALTTALNDYITAEFNAGRLEADKLKKISEHWQQRGRPKVVSFRYDLETQLELVKLHVNDFKFYGRTVLPTAIAGVLDMMKVNARALRIRTFCQPDTVIAKQLLDSQNLFNILGCPEQQQIQLAEITTFFKAVLERQRVFAEREERATELRRTKSTSGEKWQQQQREQQQSLPQQNDATTNNQMRRTESHGAMRMDPTDYDYDDGQYRAIL</sequence>
<evidence type="ECO:0000313" key="2">
    <source>
        <dbReference type="EMBL" id="KAK3315384.1"/>
    </source>
</evidence>
<feature type="region of interest" description="Disordered" evidence="1">
    <location>
        <begin position="562"/>
        <end position="585"/>
    </location>
</feature>
<feature type="compositionally biased region" description="Polar residues" evidence="1">
    <location>
        <begin position="323"/>
        <end position="335"/>
    </location>
</feature>
<evidence type="ECO:0000256" key="1">
    <source>
        <dbReference type="SAM" id="MobiDB-lite"/>
    </source>
</evidence>
<dbReference type="EMBL" id="JAUEDM010000006">
    <property type="protein sequence ID" value="KAK3315384.1"/>
    <property type="molecule type" value="Genomic_DNA"/>
</dbReference>
<accession>A0AAE0HYS4</accession>
<feature type="region of interest" description="Disordered" evidence="1">
    <location>
        <begin position="273"/>
        <end position="400"/>
    </location>
</feature>
<proteinExistence type="predicted"/>
<feature type="compositionally biased region" description="Polar residues" evidence="1">
    <location>
        <begin position="530"/>
        <end position="545"/>
    </location>
</feature>
<dbReference type="Proteomes" id="UP001283341">
    <property type="component" value="Unassembled WGS sequence"/>
</dbReference>
<feature type="region of interest" description="Disordered" evidence="1">
    <location>
        <begin position="748"/>
        <end position="809"/>
    </location>
</feature>
<feature type="region of interest" description="Disordered" evidence="1">
    <location>
        <begin position="526"/>
        <end position="548"/>
    </location>
</feature>
<feature type="compositionally biased region" description="Polar residues" evidence="1">
    <location>
        <begin position="8"/>
        <end position="21"/>
    </location>
</feature>
<organism evidence="2 3">
    <name type="scientific">Apodospora peruviana</name>
    <dbReference type="NCBI Taxonomy" id="516989"/>
    <lineage>
        <taxon>Eukaryota</taxon>
        <taxon>Fungi</taxon>
        <taxon>Dikarya</taxon>
        <taxon>Ascomycota</taxon>
        <taxon>Pezizomycotina</taxon>
        <taxon>Sordariomycetes</taxon>
        <taxon>Sordariomycetidae</taxon>
        <taxon>Sordariales</taxon>
        <taxon>Lasiosphaeriaceae</taxon>
        <taxon>Apodospora</taxon>
    </lineage>
</organism>
<name>A0AAE0HYS4_9PEZI</name>
<feature type="compositionally biased region" description="Basic and acidic residues" evidence="1">
    <location>
        <begin position="789"/>
        <end position="801"/>
    </location>
</feature>
<reference evidence="2" key="2">
    <citation type="submission" date="2023-06" db="EMBL/GenBank/DDBJ databases">
        <authorList>
            <consortium name="Lawrence Berkeley National Laboratory"/>
            <person name="Haridas S."/>
            <person name="Hensen N."/>
            <person name="Bonometti L."/>
            <person name="Westerberg I."/>
            <person name="Brannstrom I.O."/>
            <person name="Guillou S."/>
            <person name="Cros-Aarteil S."/>
            <person name="Calhoun S."/>
            <person name="Kuo A."/>
            <person name="Mondo S."/>
            <person name="Pangilinan J."/>
            <person name="Riley R."/>
            <person name="Labutti K."/>
            <person name="Andreopoulos B."/>
            <person name="Lipzen A."/>
            <person name="Chen C."/>
            <person name="Yanf M."/>
            <person name="Daum C."/>
            <person name="Ng V."/>
            <person name="Clum A."/>
            <person name="Steindorff A."/>
            <person name="Ohm R."/>
            <person name="Martin F."/>
            <person name="Silar P."/>
            <person name="Natvig D."/>
            <person name="Lalanne C."/>
            <person name="Gautier V."/>
            <person name="Ament-Velasquez S.L."/>
            <person name="Kruys A."/>
            <person name="Hutchinson M.I."/>
            <person name="Powell A.J."/>
            <person name="Barry K."/>
            <person name="Miller A.N."/>
            <person name="Grigoriev I.V."/>
            <person name="Debuchy R."/>
            <person name="Gladieux P."/>
            <person name="Thoren M.H."/>
            <person name="Johannesson H."/>
        </authorList>
    </citation>
    <scope>NUCLEOTIDE SEQUENCE</scope>
    <source>
        <strain evidence="2">CBS 118394</strain>
    </source>
</reference>
<gene>
    <name evidence="2" type="ORF">B0H66DRAFT_343399</name>
</gene>